<dbReference type="CDD" id="cd04489">
    <property type="entry name" value="ExoVII_LU_OBF"/>
    <property type="match status" value="1"/>
</dbReference>
<evidence type="ECO:0000256" key="3">
    <source>
        <dbReference type="ARBA" id="ARBA00022801"/>
    </source>
</evidence>
<dbReference type="Pfam" id="PF02601">
    <property type="entry name" value="Exonuc_VII_L"/>
    <property type="match status" value="1"/>
</dbReference>
<dbReference type="InterPro" id="IPR020579">
    <property type="entry name" value="Exonuc_VII_lsu_C"/>
</dbReference>
<comment type="subcellular location">
    <subcellularLocation>
        <location evidence="5 6">Cytoplasm</location>
    </subcellularLocation>
</comment>
<reference evidence="10 11" key="1">
    <citation type="submission" date="2017-02" db="EMBL/GenBank/DDBJ databases">
        <authorList>
            <person name="Peterson S.W."/>
        </authorList>
    </citation>
    <scope>NUCLEOTIDE SEQUENCE [LARGE SCALE GENOMIC DNA]</scope>
    <source>
        <strain evidence="10 11">S285</strain>
    </source>
</reference>
<evidence type="ECO:0000259" key="9">
    <source>
        <dbReference type="Pfam" id="PF13742"/>
    </source>
</evidence>
<dbReference type="KEGG" id="mbry:B1812_19285"/>
<dbReference type="GO" id="GO:0005737">
    <property type="term" value="C:cytoplasm"/>
    <property type="evidence" value="ECO:0007669"/>
    <property type="project" value="UniProtKB-SubCell"/>
</dbReference>
<keyword evidence="2 5" id="KW-0540">Nuclease</keyword>
<proteinExistence type="inferred from homology"/>
<dbReference type="GO" id="GO:0003676">
    <property type="term" value="F:nucleic acid binding"/>
    <property type="evidence" value="ECO:0007669"/>
    <property type="project" value="InterPro"/>
</dbReference>
<dbReference type="EMBL" id="CP019948">
    <property type="protein sequence ID" value="ARN82866.1"/>
    <property type="molecule type" value="Genomic_DNA"/>
</dbReference>
<evidence type="ECO:0000256" key="4">
    <source>
        <dbReference type="ARBA" id="ARBA00022839"/>
    </source>
</evidence>
<sequence>MPSERAPQLESKPNLTGNMPELTVSELAGALKRTVEERFGLVRVRGEIGSWRGPAASGHAYFSLKDEGARLDAVIWKSALARLKTKPEEGLQVIATGRLTTFPGKSSYQIIIEALEPAGVGALMALLDERRRRLAAEGLFDSARKRAPPFLPRVIGVVTSPTGAVIRDILHRLRERFPRRVLVWPARVQGESCAAEVAAGIEGFNALAPEGAIPRPDVLIVARGGGSFEDLWGFNEEIVARAAAASAIPLISAIGHETDTTLIDLAADLRAPTPTAAAEKAAPVRAELVEQIAVLARRLQAAQRRLLDDRRARLTALERHLASPDRALATPRQRRDLVQQKLAAAMRAGLDARRLRLARASGLLARHSPQAEFARACERLRGLSARLAQAMRARLALEAERVAFSRRRAAQAGERLLRAFRHGLEARRGALARIDALSRSLGPEAALQRGFVLARDKSGQIVRSAHALTLGDQLSLTFSDGVALVRVLGGEVSESTRKEEAAPARRRPSGRVANKDQGQLF</sequence>
<dbReference type="Pfam" id="PF13742">
    <property type="entry name" value="tRNA_anti_2"/>
    <property type="match status" value="1"/>
</dbReference>
<evidence type="ECO:0000313" key="10">
    <source>
        <dbReference type="EMBL" id="ARN82866.1"/>
    </source>
</evidence>
<dbReference type="PANTHER" id="PTHR30008">
    <property type="entry name" value="EXODEOXYRIBONUCLEASE 7 LARGE SUBUNIT"/>
    <property type="match status" value="1"/>
</dbReference>
<protein>
    <recommendedName>
        <fullName evidence="5">Exodeoxyribonuclease 7 large subunit</fullName>
        <ecNumber evidence="5">3.1.11.6</ecNumber>
    </recommendedName>
    <alternativeName>
        <fullName evidence="5">Exodeoxyribonuclease VII large subunit</fullName>
        <shortName evidence="5">Exonuclease VII large subunit</shortName>
    </alternativeName>
</protein>
<dbReference type="InterPro" id="IPR025824">
    <property type="entry name" value="OB-fold_nuc-bd_dom"/>
</dbReference>
<dbReference type="OrthoDB" id="9802795at2"/>
<dbReference type="InterPro" id="IPR003753">
    <property type="entry name" value="Exonuc_VII_L"/>
</dbReference>
<dbReference type="STRING" id="655015.B1812_19285"/>
<dbReference type="RefSeq" id="WP_085773004.1">
    <property type="nucleotide sequence ID" value="NZ_AP027149.1"/>
</dbReference>
<keyword evidence="4 5" id="KW-0269">Exonuclease</keyword>
<name>A0A1W6MZA1_9HYPH</name>
<comment type="similarity">
    <text evidence="5 6">Belongs to the XseA family.</text>
</comment>
<evidence type="ECO:0000313" key="11">
    <source>
        <dbReference type="Proteomes" id="UP000193978"/>
    </source>
</evidence>
<dbReference type="HAMAP" id="MF_00378">
    <property type="entry name" value="Exonuc_7_L"/>
    <property type="match status" value="1"/>
</dbReference>
<feature type="domain" description="OB-fold nucleic acid binding" evidence="9">
    <location>
        <begin position="22"/>
        <end position="115"/>
    </location>
</feature>
<gene>
    <name evidence="5" type="primary">xseA</name>
    <name evidence="10" type="ORF">B1812_19285</name>
</gene>
<accession>A0A1W6MZA1</accession>
<keyword evidence="11" id="KW-1185">Reference proteome</keyword>
<dbReference type="GO" id="GO:0008855">
    <property type="term" value="F:exodeoxyribonuclease VII activity"/>
    <property type="evidence" value="ECO:0007669"/>
    <property type="project" value="UniProtKB-UniRule"/>
</dbReference>
<evidence type="ECO:0000256" key="6">
    <source>
        <dbReference type="RuleBase" id="RU004355"/>
    </source>
</evidence>
<organism evidence="10 11">
    <name type="scientific">Methylocystis bryophila</name>
    <dbReference type="NCBI Taxonomy" id="655015"/>
    <lineage>
        <taxon>Bacteria</taxon>
        <taxon>Pseudomonadati</taxon>
        <taxon>Pseudomonadota</taxon>
        <taxon>Alphaproteobacteria</taxon>
        <taxon>Hyphomicrobiales</taxon>
        <taxon>Methylocystaceae</taxon>
        <taxon>Methylocystis</taxon>
    </lineage>
</organism>
<evidence type="ECO:0000259" key="8">
    <source>
        <dbReference type="Pfam" id="PF02601"/>
    </source>
</evidence>
<dbReference type="Proteomes" id="UP000193978">
    <property type="component" value="Chromosome"/>
</dbReference>
<dbReference type="NCBIfam" id="TIGR00237">
    <property type="entry name" value="xseA"/>
    <property type="match status" value="1"/>
</dbReference>
<dbReference type="GO" id="GO:0009318">
    <property type="term" value="C:exodeoxyribonuclease VII complex"/>
    <property type="evidence" value="ECO:0007669"/>
    <property type="project" value="UniProtKB-UniRule"/>
</dbReference>
<evidence type="ECO:0000256" key="5">
    <source>
        <dbReference type="HAMAP-Rule" id="MF_00378"/>
    </source>
</evidence>
<feature type="region of interest" description="Disordered" evidence="7">
    <location>
        <begin position="492"/>
        <end position="521"/>
    </location>
</feature>
<dbReference type="GO" id="GO:0006308">
    <property type="term" value="P:DNA catabolic process"/>
    <property type="evidence" value="ECO:0007669"/>
    <property type="project" value="UniProtKB-UniRule"/>
</dbReference>
<keyword evidence="3 5" id="KW-0378">Hydrolase</keyword>
<evidence type="ECO:0000256" key="7">
    <source>
        <dbReference type="SAM" id="MobiDB-lite"/>
    </source>
</evidence>
<comment type="catalytic activity">
    <reaction evidence="5 6">
        <text>Exonucleolytic cleavage in either 5'- to 3'- or 3'- to 5'-direction to yield nucleoside 5'-phosphates.</text>
        <dbReference type="EC" id="3.1.11.6"/>
    </reaction>
</comment>
<dbReference type="EC" id="3.1.11.6" evidence="5"/>
<feature type="domain" description="Exonuclease VII large subunit C-terminal" evidence="8">
    <location>
        <begin position="139"/>
        <end position="403"/>
    </location>
</feature>
<comment type="subunit">
    <text evidence="5">Heterooligomer composed of large and small subunits.</text>
</comment>
<dbReference type="PANTHER" id="PTHR30008:SF0">
    <property type="entry name" value="EXODEOXYRIBONUCLEASE 7 LARGE SUBUNIT"/>
    <property type="match status" value="1"/>
</dbReference>
<feature type="compositionally biased region" description="Basic and acidic residues" evidence="7">
    <location>
        <begin position="494"/>
        <end position="503"/>
    </location>
</feature>
<evidence type="ECO:0000256" key="2">
    <source>
        <dbReference type="ARBA" id="ARBA00022722"/>
    </source>
</evidence>
<keyword evidence="1 5" id="KW-0963">Cytoplasm</keyword>
<evidence type="ECO:0000256" key="1">
    <source>
        <dbReference type="ARBA" id="ARBA00022490"/>
    </source>
</evidence>
<comment type="function">
    <text evidence="5">Bidirectionally degrades single-stranded DNA into large acid-insoluble oligonucleotides, which are then degraded further into small acid-soluble oligonucleotides.</text>
</comment>
<dbReference type="AlphaFoldDB" id="A0A1W6MZA1"/>